<dbReference type="InterPro" id="IPR000719">
    <property type="entry name" value="Prot_kinase_dom"/>
</dbReference>
<dbReference type="EMBL" id="KN820240">
    <property type="protein sequence ID" value="KIJ06620.1"/>
    <property type="molecule type" value="Genomic_DNA"/>
</dbReference>
<evidence type="ECO:0000313" key="3">
    <source>
        <dbReference type="Proteomes" id="UP000053647"/>
    </source>
</evidence>
<sequence>RSSTAQMFCRELSIWARLDHANVLPFYGIAFEFGPLPAIVGPWAENGTLGGYLARNPDLPTRDRVQLLFEVASGLYYLHSQMVIHGDLTGTNVLIDGMGKACLADFGLATIHQEFLGTSFFTSSSCGNVRWAAPELFQVLEGEGSHSIICSEETDVYSYGSIMLQVLSGQVPFSDSNIRQVNAKVALGHRPPRETGWNGQPIPDVYWHLIEGCWDKVPRKRPSSFEVLEFMCSQLTQPK</sequence>
<dbReference type="Proteomes" id="UP000053647">
    <property type="component" value="Unassembled WGS sequence"/>
</dbReference>
<evidence type="ECO:0000313" key="2">
    <source>
        <dbReference type="EMBL" id="KIJ06620.1"/>
    </source>
</evidence>
<dbReference type="PROSITE" id="PS50011">
    <property type="entry name" value="PROTEIN_KINASE_DOM"/>
    <property type="match status" value="1"/>
</dbReference>
<dbReference type="HOGENOM" id="CLU_000288_7_18_1"/>
<organism evidence="2 3">
    <name type="scientific">Paxillus involutus ATCC 200175</name>
    <dbReference type="NCBI Taxonomy" id="664439"/>
    <lineage>
        <taxon>Eukaryota</taxon>
        <taxon>Fungi</taxon>
        <taxon>Dikarya</taxon>
        <taxon>Basidiomycota</taxon>
        <taxon>Agaricomycotina</taxon>
        <taxon>Agaricomycetes</taxon>
        <taxon>Agaricomycetidae</taxon>
        <taxon>Boletales</taxon>
        <taxon>Paxilineae</taxon>
        <taxon>Paxillaceae</taxon>
        <taxon>Paxillus</taxon>
    </lineage>
</organism>
<dbReference type="PROSITE" id="PS00109">
    <property type="entry name" value="PROTEIN_KINASE_TYR"/>
    <property type="match status" value="1"/>
</dbReference>
<protein>
    <recommendedName>
        <fullName evidence="1">Protein kinase domain-containing protein</fullName>
    </recommendedName>
</protein>
<dbReference type="PANTHER" id="PTHR44329">
    <property type="entry name" value="SERINE/THREONINE-PROTEIN KINASE TNNI3K-RELATED"/>
    <property type="match status" value="1"/>
</dbReference>
<dbReference type="InterPro" id="IPR008266">
    <property type="entry name" value="Tyr_kinase_AS"/>
</dbReference>
<name>A0A0C9SVI7_PAXIN</name>
<dbReference type="Gene3D" id="1.10.510.10">
    <property type="entry name" value="Transferase(Phosphotransferase) domain 1"/>
    <property type="match status" value="1"/>
</dbReference>
<dbReference type="GO" id="GO:0005524">
    <property type="term" value="F:ATP binding"/>
    <property type="evidence" value="ECO:0007669"/>
    <property type="project" value="InterPro"/>
</dbReference>
<keyword evidence="3" id="KW-1185">Reference proteome</keyword>
<dbReference type="OrthoDB" id="4062651at2759"/>
<gene>
    <name evidence="2" type="ORF">PAXINDRAFT_91732</name>
</gene>
<proteinExistence type="predicted"/>
<dbReference type="Pfam" id="PF07714">
    <property type="entry name" value="PK_Tyr_Ser-Thr"/>
    <property type="match status" value="1"/>
</dbReference>
<reference evidence="3" key="2">
    <citation type="submission" date="2015-01" db="EMBL/GenBank/DDBJ databases">
        <title>Evolutionary Origins and Diversification of the Mycorrhizal Mutualists.</title>
        <authorList>
            <consortium name="DOE Joint Genome Institute"/>
            <consortium name="Mycorrhizal Genomics Consortium"/>
            <person name="Kohler A."/>
            <person name="Kuo A."/>
            <person name="Nagy L.G."/>
            <person name="Floudas D."/>
            <person name="Copeland A."/>
            <person name="Barry K.W."/>
            <person name="Cichocki N."/>
            <person name="Veneault-Fourrey C."/>
            <person name="LaButti K."/>
            <person name="Lindquist E.A."/>
            <person name="Lipzen A."/>
            <person name="Lundell T."/>
            <person name="Morin E."/>
            <person name="Murat C."/>
            <person name="Riley R."/>
            <person name="Ohm R."/>
            <person name="Sun H."/>
            <person name="Tunlid A."/>
            <person name="Henrissat B."/>
            <person name="Grigoriev I.V."/>
            <person name="Hibbett D.S."/>
            <person name="Martin F."/>
        </authorList>
    </citation>
    <scope>NUCLEOTIDE SEQUENCE [LARGE SCALE GENOMIC DNA]</scope>
    <source>
        <strain evidence="3">ATCC 200175</strain>
    </source>
</reference>
<feature type="non-terminal residue" evidence="2">
    <location>
        <position position="239"/>
    </location>
</feature>
<dbReference type="GO" id="GO:0004674">
    <property type="term" value="F:protein serine/threonine kinase activity"/>
    <property type="evidence" value="ECO:0007669"/>
    <property type="project" value="TreeGrafter"/>
</dbReference>
<dbReference type="InterPro" id="IPR011009">
    <property type="entry name" value="Kinase-like_dom_sf"/>
</dbReference>
<reference evidence="2 3" key="1">
    <citation type="submission" date="2014-06" db="EMBL/GenBank/DDBJ databases">
        <authorList>
            <consortium name="DOE Joint Genome Institute"/>
            <person name="Kuo A."/>
            <person name="Kohler A."/>
            <person name="Nagy L.G."/>
            <person name="Floudas D."/>
            <person name="Copeland A."/>
            <person name="Barry K.W."/>
            <person name="Cichocki N."/>
            <person name="Veneault-Fourrey C."/>
            <person name="LaButti K."/>
            <person name="Lindquist E.A."/>
            <person name="Lipzen A."/>
            <person name="Lundell T."/>
            <person name="Morin E."/>
            <person name="Murat C."/>
            <person name="Sun H."/>
            <person name="Tunlid A."/>
            <person name="Henrissat B."/>
            <person name="Grigoriev I.V."/>
            <person name="Hibbett D.S."/>
            <person name="Martin F."/>
            <person name="Nordberg H.P."/>
            <person name="Cantor M.N."/>
            <person name="Hua S.X."/>
        </authorList>
    </citation>
    <scope>NUCLEOTIDE SEQUENCE [LARGE SCALE GENOMIC DNA]</scope>
    <source>
        <strain evidence="2 3">ATCC 200175</strain>
    </source>
</reference>
<dbReference type="AlphaFoldDB" id="A0A0C9SVI7"/>
<dbReference type="InterPro" id="IPR001245">
    <property type="entry name" value="Ser-Thr/Tyr_kinase_cat_dom"/>
</dbReference>
<evidence type="ECO:0000259" key="1">
    <source>
        <dbReference type="PROSITE" id="PS50011"/>
    </source>
</evidence>
<accession>A0A0C9SVI7</accession>
<dbReference type="InterPro" id="IPR051681">
    <property type="entry name" value="Ser/Thr_Kinases-Pseudokinases"/>
</dbReference>
<dbReference type="PIRSF" id="PIRSF000654">
    <property type="entry name" value="Integrin-linked_kinase"/>
    <property type="match status" value="1"/>
</dbReference>
<dbReference type="SUPFAM" id="SSF56112">
    <property type="entry name" value="Protein kinase-like (PK-like)"/>
    <property type="match status" value="1"/>
</dbReference>
<feature type="domain" description="Protein kinase" evidence="1">
    <location>
        <begin position="1"/>
        <end position="239"/>
    </location>
</feature>